<evidence type="ECO:0000256" key="4">
    <source>
        <dbReference type="ARBA" id="ARBA00022679"/>
    </source>
</evidence>
<keyword evidence="12" id="KW-1185">Reference proteome</keyword>
<reference evidence="12" key="1">
    <citation type="submission" date="2018-09" db="EMBL/GenBank/DDBJ databases">
        <authorList>
            <person name="Tuo L."/>
        </authorList>
    </citation>
    <scope>NUCLEOTIDE SEQUENCE [LARGE SCALE GENOMIC DNA]</scope>
    <source>
        <strain evidence="12">M2BS4Y-1</strain>
    </source>
</reference>
<dbReference type="SUPFAM" id="SSF47384">
    <property type="entry name" value="Homodimeric domain of signal transducing histidine kinase"/>
    <property type="match status" value="1"/>
</dbReference>
<dbReference type="InterPro" id="IPR000014">
    <property type="entry name" value="PAS"/>
</dbReference>
<keyword evidence="6" id="KW-0175">Coiled coil</keyword>
<proteinExistence type="predicted"/>
<dbReference type="EMBL" id="QYRN01000004">
    <property type="protein sequence ID" value="RIY01309.1"/>
    <property type="molecule type" value="Genomic_DNA"/>
</dbReference>
<dbReference type="AlphaFoldDB" id="A0A3A1WJH6"/>
<name>A0A3A1WJH6_9HYPH</name>
<keyword evidence="7" id="KW-0472">Membrane</keyword>
<dbReference type="Gene3D" id="2.10.70.100">
    <property type="match status" value="1"/>
</dbReference>
<dbReference type="InterPro" id="IPR004358">
    <property type="entry name" value="Sig_transdc_His_kin-like_C"/>
</dbReference>
<evidence type="ECO:0000256" key="7">
    <source>
        <dbReference type="SAM" id="Phobius"/>
    </source>
</evidence>
<feature type="coiled-coil region" evidence="6">
    <location>
        <begin position="504"/>
        <end position="541"/>
    </location>
</feature>
<dbReference type="InterPro" id="IPR000700">
    <property type="entry name" value="PAS-assoc_C"/>
</dbReference>
<dbReference type="OrthoDB" id="9801651at2"/>
<dbReference type="PANTHER" id="PTHR43047">
    <property type="entry name" value="TWO-COMPONENT HISTIDINE PROTEIN KINASE"/>
    <property type="match status" value="1"/>
</dbReference>
<evidence type="ECO:0000256" key="3">
    <source>
        <dbReference type="ARBA" id="ARBA00022553"/>
    </source>
</evidence>
<dbReference type="SMART" id="SM00388">
    <property type="entry name" value="HisKA"/>
    <property type="match status" value="1"/>
</dbReference>
<evidence type="ECO:0000259" key="10">
    <source>
        <dbReference type="PROSITE" id="PS50113"/>
    </source>
</evidence>
<dbReference type="InterPro" id="IPR036890">
    <property type="entry name" value="HATPase_C_sf"/>
</dbReference>
<dbReference type="PROSITE" id="PS50109">
    <property type="entry name" value="HIS_KIN"/>
    <property type="match status" value="1"/>
</dbReference>
<evidence type="ECO:0000256" key="6">
    <source>
        <dbReference type="SAM" id="Coils"/>
    </source>
</evidence>
<keyword evidence="3" id="KW-0597">Phosphoprotein</keyword>
<dbReference type="InterPro" id="IPR003594">
    <property type="entry name" value="HATPase_dom"/>
</dbReference>
<accession>A0A3A1WJH6</accession>
<dbReference type="Gene3D" id="1.10.287.130">
    <property type="match status" value="1"/>
</dbReference>
<feature type="domain" description="Histidine kinase" evidence="8">
    <location>
        <begin position="548"/>
        <end position="767"/>
    </location>
</feature>
<dbReference type="Gene3D" id="3.30.565.10">
    <property type="entry name" value="Histidine kinase-like ATPase, C-terminal domain"/>
    <property type="match status" value="1"/>
</dbReference>
<evidence type="ECO:0000313" key="11">
    <source>
        <dbReference type="EMBL" id="RIY01309.1"/>
    </source>
</evidence>
<dbReference type="SUPFAM" id="SSF55785">
    <property type="entry name" value="PYP-like sensor domain (PAS domain)"/>
    <property type="match status" value="2"/>
</dbReference>
<evidence type="ECO:0000259" key="8">
    <source>
        <dbReference type="PROSITE" id="PS50109"/>
    </source>
</evidence>
<dbReference type="SMART" id="SM00086">
    <property type="entry name" value="PAC"/>
    <property type="match status" value="1"/>
</dbReference>
<feature type="transmembrane region" description="Helical" evidence="7">
    <location>
        <begin position="50"/>
        <end position="71"/>
    </location>
</feature>
<evidence type="ECO:0000256" key="1">
    <source>
        <dbReference type="ARBA" id="ARBA00000085"/>
    </source>
</evidence>
<dbReference type="Pfam" id="PF02518">
    <property type="entry name" value="HATPase_c"/>
    <property type="match status" value="1"/>
</dbReference>
<keyword evidence="5" id="KW-0418">Kinase</keyword>
<keyword evidence="7" id="KW-0812">Transmembrane</keyword>
<feature type="transmembrane region" description="Helical" evidence="7">
    <location>
        <begin position="213"/>
        <end position="235"/>
    </location>
</feature>
<dbReference type="PROSITE" id="PS50113">
    <property type="entry name" value="PAC"/>
    <property type="match status" value="1"/>
</dbReference>
<evidence type="ECO:0000256" key="5">
    <source>
        <dbReference type="ARBA" id="ARBA00022777"/>
    </source>
</evidence>
<dbReference type="SUPFAM" id="SSF55874">
    <property type="entry name" value="ATPase domain of HSP90 chaperone/DNA topoisomerase II/histidine kinase"/>
    <property type="match status" value="1"/>
</dbReference>
<organism evidence="11 12">
    <name type="scientific">Aureimonas flava</name>
    <dbReference type="NCBI Taxonomy" id="2320271"/>
    <lineage>
        <taxon>Bacteria</taxon>
        <taxon>Pseudomonadati</taxon>
        <taxon>Pseudomonadota</taxon>
        <taxon>Alphaproteobacteria</taxon>
        <taxon>Hyphomicrobiales</taxon>
        <taxon>Aurantimonadaceae</taxon>
        <taxon>Aureimonas</taxon>
    </lineage>
</organism>
<dbReference type="Pfam" id="PF00512">
    <property type="entry name" value="HisKA"/>
    <property type="match status" value="1"/>
</dbReference>
<dbReference type="PANTHER" id="PTHR43047:SF72">
    <property type="entry name" value="OSMOSENSING HISTIDINE PROTEIN KINASE SLN1"/>
    <property type="match status" value="1"/>
</dbReference>
<dbReference type="InterPro" id="IPR013655">
    <property type="entry name" value="PAS_fold_3"/>
</dbReference>
<dbReference type="Proteomes" id="UP000265750">
    <property type="component" value="Unassembled WGS sequence"/>
</dbReference>
<comment type="caution">
    <text evidence="11">The sequence shown here is derived from an EMBL/GenBank/DDBJ whole genome shotgun (WGS) entry which is preliminary data.</text>
</comment>
<dbReference type="InterPro" id="IPR036097">
    <property type="entry name" value="HisK_dim/P_sf"/>
</dbReference>
<dbReference type="InterPro" id="IPR001610">
    <property type="entry name" value="PAC"/>
</dbReference>
<dbReference type="PRINTS" id="PR00344">
    <property type="entry name" value="BCTRLSENSOR"/>
</dbReference>
<dbReference type="GO" id="GO:0005886">
    <property type="term" value="C:plasma membrane"/>
    <property type="evidence" value="ECO:0007669"/>
    <property type="project" value="TreeGrafter"/>
</dbReference>
<comment type="catalytic activity">
    <reaction evidence="1">
        <text>ATP + protein L-histidine = ADP + protein N-phospho-L-histidine.</text>
        <dbReference type="EC" id="2.7.13.3"/>
    </reaction>
</comment>
<dbReference type="InterPro" id="IPR005467">
    <property type="entry name" value="His_kinase_dom"/>
</dbReference>
<dbReference type="GO" id="GO:0009927">
    <property type="term" value="F:histidine phosphotransfer kinase activity"/>
    <property type="evidence" value="ECO:0007669"/>
    <property type="project" value="TreeGrafter"/>
</dbReference>
<dbReference type="CDD" id="cd00130">
    <property type="entry name" value="PAS"/>
    <property type="match status" value="1"/>
</dbReference>
<dbReference type="GO" id="GO:0000155">
    <property type="term" value="F:phosphorelay sensor kinase activity"/>
    <property type="evidence" value="ECO:0007669"/>
    <property type="project" value="InterPro"/>
</dbReference>
<dbReference type="CDD" id="cd00082">
    <property type="entry name" value="HisKA"/>
    <property type="match status" value="1"/>
</dbReference>
<dbReference type="CDD" id="cd16922">
    <property type="entry name" value="HATPase_EvgS-ArcB-TorS-like"/>
    <property type="match status" value="1"/>
</dbReference>
<evidence type="ECO:0000256" key="2">
    <source>
        <dbReference type="ARBA" id="ARBA00012438"/>
    </source>
</evidence>
<keyword evidence="7" id="KW-1133">Transmembrane helix</keyword>
<evidence type="ECO:0000259" key="9">
    <source>
        <dbReference type="PROSITE" id="PS50112"/>
    </source>
</evidence>
<sequence length="783" mass="85703">MGSDATSAPAGDDSSLATERWTALVQRVRRRIPQPGLDRIAELEPALRRAIPYFVVSFLMLIAAVRLAALIDERAALEQRASEDLRVASSLLRAEDAALDSRADDAATRAQILVNSALPLYIKANGLIAMVTDKSGRVVATTPGHEAALGLEIDTLVDGGQPLLVFGERAGVMDVSWGGDDAMASAALLTGPLGSVVLLREESRVFAEWRRSVSLSVTLFCVTALVLLAILVAYFRQATRAVAADRLLGEQHHRVETALSRGRCGLWDWDLSRGRMFWSRSMYEMLGLPPRDGVLSFAEVSNLLHPDDGSFFEFARQIASGSVGNIERSFRMRHVDGQYLWLRARAEIVRNPDNDIHLIGVAVDISENHLLARMTDEANLRLQNAVENISETFVLWDADHRLVLCNTKYQEVFGLTDQDVRPGTHFDAVRTKARRPIEERKLTSPSFVDGERATETLLADGRWLQVSERVTGDGSHVSIGTDVTQLKVHQERLSDSERRLMATINDLSTARRDAEAKARQLADLNRNYMIEKERAESANQAKTTFLANMSHELRTPLNAIIGFSEIMREESFGPIGSAKYTEYASDIHQSGHYLLKLINDILDMSKIEAGRLVLAHEAIDLPAILAEAVRIVEVPARSKSLAIGVEMPDALPLTGDRRATKQILLNLLANAVKFTAPGGDVRVRTRLRGTHAVITIVDNGIGIPREALKSLGKPFEQVENELTRTHKGTGLGLAIARSLIELQGGTMSITSRPGRGTAVSFRLPCPGCADAASETAAVLSHAA</sequence>
<feature type="domain" description="PAS" evidence="9">
    <location>
        <begin position="378"/>
        <end position="420"/>
    </location>
</feature>
<dbReference type="Pfam" id="PF08447">
    <property type="entry name" value="PAS_3"/>
    <property type="match status" value="1"/>
</dbReference>
<dbReference type="PROSITE" id="PS50112">
    <property type="entry name" value="PAS"/>
    <property type="match status" value="1"/>
</dbReference>
<dbReference type="Pfam" id="PF12860">
    <property type="entry name" value="PAS_7"/>
    <property type="match status" value="1"/>
</dbReference>
<dbReference type="Gene3D" id="3.30.450.20">
    <property type="entry name" value="PAS domain"/>
    <property type="match status" value="2"/>
</dbReference>
<dbReference type="FunFam" id="3.30.565.10:FF:000006">
    <property type="entry name" value="Sensor histidine kinase WalK"/>
    <property type="match status" value="1"/>
</dbReference>
<feature type="domain" description="PAC" evidence="10">
    <location>
        <begin position="326"/>
        <end position="377"/>
    </location>
</feature>
<dbReference type="InterPro" id="IPR003661">
    <property type="entry name" value="HisK_dim/P_dom"/>
</dbReference>
<protein>
    <recommendedName>
        <fullName evidence="2">histidine kinase</fullName>
        <ecNumber evidence="2">2.7.13.3</ecNumber>
    </recommendedName>
</protein>
<dbReference type="SMART" id="SM00387">
    <property type="entry name" value="HATPase_c"/>
    <property type="match status" value="1"/>
</dbReference>
<dbReference type="SMART" id="SM00091">
    <property type="entry name" value="PAS"/>
    <property type="match status" value="2"/>
</dbReference>
<dbReference type="EC" id="2.7.13.3" evidence="2"/>
<dbReference type="InterPro" id="IPR035965">
    <property type="entry name" value="PAS-like_dom_sf"/>
</dbReference>
<evidence type="ECO:0000313" key="12">
    <source>
        <dbReference type="Proteomes" id="UP000265750"/>
    </source>
</evidence>
<gene>
    <name evidence="11" type="ORF">D3218_08045</name>
</gene>
<keyword evidence="4" id="KW-0808">Transferase</keyword>